<feature type="domain" description="Iron-binding zinc finger CDGSH type" evidence="5">
    <location>
        <begin position="20"/>
        <end position="69"/>
    </location>
</feature>
<sequence>MTAVEDTASHKKASIQISKNGPYIVKNIDNLINSDGVFLTTSIVMALCRCGGSDNKPFCDGTHIAINFKDDEI</sequence>
<keyword evidence="3" id="KW-0408">Iron</keyword>
<dbReference type="OrthoDB" id="5781at2157"/>
<accession>L0KVE0</accession>
<keyword evidence="2" id="KW-0479">Metal-binding</keyword>
<dbReference type="InterPro" id="IPR018967">
    <property type="entry name" value="FeS-contain_CDGSH-typ"/>
</dbReference>
<dbReference type="Pfam" id="PF09360">
    <property type="entry name" value="zf-CDGSH"/>
    <property type="match status" value="1"/>
</dbReference>
<dbReference type="GO" id="GO:0005737">
    <property type="term" value="C:cytoplasm"/>
    <property type="evidence" value="ECO:0007669"/>
    <property type="project" value="UniProtKB-ARBA"/>
</dbReference>
<keyword evidence="1" id="KW-0001">2Fe-2S</keyword>
<dbReference type="GO" id="GO:0046872">
    <property type="term" value="F:metal ion binding"/>
    <property type="evidence" value="ECO:0007669"/>
    <property type="project" value="UniProtKB-KW"/>
</dbReference>
<organism evidence="6 7">
    <name type="scientific">Methanomethylovorans hollandica (strain DSM 15978 / NBRC 107637 / DMS1)</name>
    <dbReference type="NCBI Taxonomy" id="867904"/>
    <lineage>
        <taxon>Archaea</taxon>
        <taxon>Methanobacteriati</taxon>
        <taxon>Methanobacteriota</taxon>
        <taxon>Stenosarchaea group</taxon>
        <taxon>Methanomicrobia</taxon>
        <taxon>Methanosarcinales</taxon>
        <taxon>Methanosarcinaceae</taxon>
        <taxon>Methanomethylovorans</taxon>
    </lineage>
</organism>
<reference evidence="7" key="1">
    <citation type="submission" date="2012-02" db="EMBL/GenBank/DDBJ databases">
        <title>Complete sequence of chromosome of Methanomethylovorans hollandica DSM 15978.</title>
        <authorList>
            <person name="Lucas S."/>
            <person name="Copeland A."/>
            <person name="Lapidus A."/>
            <person name="Glavina del Rio T."/>
            <person name="Dalin E."/>
            <person name="Tice H."/>
            <person name="Bruce D."/>
            <person name="Goodwin L."/>
            <person name="Pitluck S."/>
            <person name="Peters L."/>
            <person name="Mikhailova N."/>
            <person name="Held B."/>
            <person name="Kyrpides N."/>
            <person name="Mavromatis K."/>
            <person name="Ivanova N."/>
            <person name="Brettin T."/>
            <person name="Detter J.C."/>
            <person name="Han C."/>
            <person name="Larimer F."/>
            <person name="Land M."/>
            <person name="Hauser L."/>
            <person name="Markowitz V."/>
            <person name="Cheng J.-F."/>
            <person name="Hugenholtz P."/>
            <person name="Woyke T."/>
            <person name="Wu D."/>
            <person name="Spring S."/>
            <person name="Schroeder M."/>
            <person name="Brambilla E."/>
            <person name="Klenk H.-P."/>
            <person name="Eisen J.A."/>
        </authorList>
    </citation>
    <scope>NUCLEOTIDE SEQUENCE [LARGE SCALE GENOMIC DNA]</scope>
    <source>
        <strain evidence="7">DSM 15978 / NBRC 107637 / DMS1</strain>
    </source>
</reference>
<dbReference type="Gene3D" id="3.40.5.90">
    <property type="entry name" value="CDGSH iron-sulfur domain, mitoNEET-type"/>
    <property type="match status" value="1"/>
</dbReference>
<evidence type="ECO:0000256" key="1">
    <source>
        <dbReference type="ARBA" id="ARBA00022714"/>
    </source>
</evidence>
<dbReference type="InterPro" id="IPR042216">
    <property type="entry name" value="MitoNEET_CISD"/>
</dbReference>
<evidence type="ECO:0000256" key="4">
    <source>
        <dbReference type="ARBA" id="ARBA00023014"/>
    </source>
</evidence>
<dbReference type="KEGG" id="mhz:Metho_1164"/>
<evidence type="ECO:0000256" key="3">
    <source>
        <dbReference type="ARBA" id="ARBA00023004"/>
    </source>
</evidence>
<evidence type="ECO:0000259" key="5">
    <source>
        <dbReference type="SMART" id="SM00704"/>
    </source>
</evidence>
<proteinExistence type="predicted"/>
<protein>
    <submittedName>
        <fullName evidence="6">Iron-binding zinc finger protein, CDGSH type</fullName>
    </submittedName>
</protein>
<dbReference type="HOGENOM" id="CLU_173940_2_0_2"/>
<dbReference type="GO" id="GO:0051537">
    <property type="term" value="F:2 iron, 2 sulfur cluster binding"/>
    <property type="evidence" value="ECO:0007669"/>
    <property type="project" value="UniProtKB-KW"/>
</dbReference>
<evidence type="ECO:0000313" key="7">
    <source>
        <dbReference type="Proteomes" id="UP000010866"/>
    </source>
</evidence>
<dbReference type="EMBL" id="CP003362">
    <property type="protein sequence ID" value="AGB49397.1"/>
    <property type="molecule type" value="Genomic_DNA"/>
</dbReference>
<keyword evidence="4" id="KW-0411">Iron-sulfur</keyword>
<evidence type="ECO:0000256" key="2">
    <source>
        <dbReference type="ARBA" id="ARBA00022723"/>
    </source>
</evidence>
<dbReference type="AlphaFoldDB" id="L0KVE0"/>
<name>L0KVE0_METHD</name>
<dbReference type="Proteomes" id="UP000010866">
    <property type="component" value="Chromosome"/>
</dbReference>
<gene>
    <name evidence="6" type="ordered locus">Metho_1164</name>
</gene>
<keyword evidence="7" id="KW-1185">Reference proteome</keyword>
<dbReference type="SMART" id="SM00704">
    <property type="entry name" value="ZnF_CDGSH"/>
    <property type="match status" value="1"/>
</dbReference>
<evidence type="ECO:0000313" key="6">
    <source>
        <dbReference type="EMBL" id="AGB49397.1"/>
    </source>
</evidence>